<keyword evidence="6" id="KW-0694">RNA-binding</keyword>
<organism evidence="12 13">
    <name type="scientific">Bos indicus x Bos taurus</name>
    <name type="common">Hybrid cattle</name>
    <dbReference type="NCBI Taxonomy" id="30522"/>
    <lineage>
        <taxon>Eukaryota</taxon>
        <taxon>Metazoa</taxon>
        <taxon>Chordata</taxon>
        <taxon>Craniata</taxon>
        <taxon>Vertebrata</taxon>
        <taxon>Euteleostomi</taxon>
        <taxon>Mammalia</taxon>
        <taxon>Eutheria</taxon>
        <taxon>Laurasiatheria</taxon>
        <taxon>Artiodactyla</taxon>
        <taxon>Ruminantia</taxon>
        <taxon>Pecora</taxon>
        <taxon>Bovidae</taxon>
        <taxon>Bovinae</taxon>
        <taxon>Bos</taxon>
    </lineage>
</organism>
<evidence type="ECO:0000256" key="2">
    <source>
        <dbReference type="ARBA" id="ARBA00004463"/>
    </source>
</evidence>
<dbReference type="SUPFAM" id="SSF57667">
    <property type="entry name" value="beta-beta-alpha zinc fingers"/>
    <property type="match status" value="2"/>
</dbReference>
<dbReference type="PROSITE" id="PS00028">
    <property type="entry name" value="ZINC_FINGER_C2H2_1"/>
    <property type="match status" value="1"/>
</dbReference>
<dbReference type="Proteomes" id="UP000429181">
    <property type="component" value="Chromosome 20"/>
</dbReference>
<dbReference type="GO" id="GO:0003727">
    <property type="term" value="F:single-stranded RNA binding"/>
    <property type="evidence" value="ECO:0007669"/>
    <property type="project" value="TreeGrafter"/>
</dbReference>
<evidence type="ECO:0000256" key="10">
    <source>
        <dbReference type="SAM" id="MobiDB-lite"/>
    </source>
</evidence>
<gene>
    <name evidence="12" type="primary">ZFR</name>
</gene>
<dbReference type="InterPro" id="IPR013087">
    <property type="entry name" value="Znf_C2H2_type"/>
</dbReference>
<dbReference type="InterPro" id="IPR003604">
    <property type="entry name" value="Matrin/U1-like-C_Znf_C2H2"/>
</dbReference>
<dbReference type="InterPro" id="IPR043519">
    <property type="entry name" value="NT_sf"/>
</dbReference>
<dbReference type="GO" id="GO:0003725">
    <property type="term" value="F:double-stranded RNA binding"/>
    <property type="evidence" value="ECO:0007669"/>
    <property type="project" value="TreeGrafter"/>
</dbReference>
<dbReference type="FunFam" id="3.30.160.60:FF:000153">
    <property type="entry name" value="Zinc finger RNA-binding protein 2"/>
    <property type="match status" value="1"/>
</dbReference>
<evidence type="ECO:0000256" key="3">
    <source>
        <dbReference type="ARBA" id="ARBA00022473"/>
    </source>
</evidence>
<keyword evidence="7" id="KW-0238">DNA-binding</keyword>
<feature type="region of interest" description="Disordered" evidence="10">
    <location>
        <begin position="975"/>
        <end position="1009"/>
    </location>
</feature>
<keyword evidence="3" id="KW-0217">Developmental protein</keyword>
<dbReference type="Gene3D" id="3.30.160.60">
    <property type="entry name" value="Classic Zinc Finger"/>
    <property type="match status" value="1"/>
</dbReference>
<dbReference type="GeneTree" id="ENSGT00940000155290"/>
<keyword evidence="5" id="KW-0677">Repeat</keyword>
<dbReference type="GO" id="GO:0003677">
    <property type="term" value="F:DNA binding"/>
    <property type="evidence" value="ECO:0007669"/>
    <property type="project" value="UniProtKB-KW"/>
</dbReference>
<comment type="subcellular location">
    <subcellularLocation>
        <location evidence="2">Cytoplasmic granule</location>
    </subcellularLocation>
    <subcellularLocation>
        <location evidence="1">Nucleus</location>
    </subcellularLocation>
</comment>
<dbReference type="InterPro" id="IPR036236">
    <property type="entry name" value="Znf_C2H2_sf"/>
</dbReference>
<reference evidence="12" key="2">
    <citation type="submission" date="2025-08" db="UniProtKB">
        <authorList>
            <consortium name="Ensembl"/>
        </authorList>
    </citation>
    <scope>IDENTIFICATION</scope>
</reference>
<feature type="compositionally biased region" description="Low complexity" evidence="10">
    <location>
        <begin position="363"/>
        <end position="386"/>
    </location>
</feature>
<dbReference type="Gene3D" id="3.30.460.10">
    <property type="entry name" value="Beta Polymerase, domain 2"/>
    <property type="match status" value="1"/>
</dbReference>
<feature type="compositionally biased region" description="Basic and acidic residues" evidence="10">
    <location>
        <begin position="697"/>
        <end position="716"/>
    </location>
</feature>
<dbReference type="PROSITE" id="PS51703">
    <property type="entry name" value="DZF"/>
    <property type="match status" value="1"/>
</dbReference>
<dbReference type="InterPro" id="IPR049402">
    <property type="entry name" value="DZF_dom_C"/>
</dbReference>
<evidence type="ECO:0000313" key="13">
    <source>
        <dbReference type="Proteomes" id="UP000429181"/>
    </source>
</evidence>
<dbReference type="InterPro" id="IPR006561">
    <property type="entry name" value="DZF_dom"/>
</dbReference>
<dbReference type="Pfam" id="PF12874">
    <property type="entry name" value="zf-met"/>
    <property type="match status" value="1"/>
</dbReference>
<dbReference type="InterPro" id="IPR049401">
    <property type="entry name" value="DZF_dom_N"/>
</dbReference>
<evidence type="ECO:0000256" key="5">
    <source>
        <dbReference type="ARBA" id="ARBA00022737"/>
    </source>
</evidence>
<keyword evidence="8" id="KW-0539">Nucleus</keyword>
<dbReference type="AlphaFoldDB" id="A0A4W2F846"/>
<evidence type="ECO:0000256" key="9">
    <source>
        <dbReference type="ARBA" id="ARBA00041195"/>
    </source>
</evidence>
<dbReference type="Ensembl" id="ENSBIXT00005015114.1">
    <property type="protein sequence ID" value="ENSBIXP00005000979.1"/>
    <property type="gene ID" value="ENSBIXG00005029616.1"/>
</dbReference>
<dbReference type="Pfam" id="PF07528">
    <property type="entry name" value="DZF_N"/>
    <property type="match status" value="1"/>
</dbReference>
<dbReference type="FunFam" id="3.30.460.10:FF:000010">
    <property type="entry name" value="Zinc finger RNA-binding protein 2"/>
    <property type="match status" value="1"/>
</dbReference>
<evidence type="ECO:0000256" key="4">
    <source>
        <dbReference type="ARBA" id="ARBA00022490"/>
    </source>
</evidence>
<evidence type="ECO:0000256" key="8">
    <source>
        <dbReference type="ARBA" id="ARBA00023242"/>
    </source>
</evidence>
<dbReference type="Pfam" id="PF20965">
    <property type="entry name" value="DZF_C"/>
    <property type="match status" value="1"/>
</dbReference>
<feature type="compositionally biased region" description="Basic and acidic residues" evidence="10">
    <location>
        <begin position="997"/>
        <end position="1009"/>
    </location>
</feature>
<evidence type="ECO:0000313" key="12">
    <source>
        <dbReference type="Ensembl" id="ENSBIXP00005000979.1"/>
    </source>
</evidence>
<dbReference type="PANTHER" id="PTHR45762:SF21">
    <property type="entry name" value="ZINC FINGER RNA-BINDING PROTEIN"/>
    <property type="match status" value="1"/>
</dbReference>
<dbReference type="GO" id="GO:0008270">
    <property type="term" value="F:zinc ion binding"/>
    <property type="evidence" value="ECO:0007669"/>
    <property type="project" value="InterPro"/>
</dbReference>
<dbReference type="PANTHER" id="PTHR45762">
    <property type="entry name" value="ZINC FINGER RNA-BINDING PROTEIN"/>
    <property type="match status" value="1"/>
</dbReference>
<dbReference type="SMART" id="SM00572">
    <property type="entry name" value="DZF"/>
    <property type="match status" value="1"/>
</dbReference>
<dbReference type="FunFam" id="1.10.1410.40:FF:000001">
    <property type="entry name" value="interleukin enhancer-binding factor 3 isoform X1"/>
    <property type="match status" value="1"/>
</dbReference>
<evidence type="ECO:0000256" key="7">
    <source>
        <dbReference type="ARBA" id="ARBA00023125"/>
    </source>
</evidence>
<dbReference type="Gene3D" id="1.10.1410.40">
    <property type="match status" value="1"/>
</dbReference>
<name>A0A4W2F846_BOBOX</name>
<proteinExistence type="predicted"/>
<evidence type="ECO:0000259" key="11">
    <source>
        <dbReference type="PROSITE" id="PS51703"/>
    </source>
</evidence>
<keyword evidence="4" id="KW-0963">Cytoplasm</keyword>
<feature type="region of interest" description="Disordered" evidence="10">
    <location>
        <begin position="695"/>
        <end position="716"/>
    </location>
</feature>
<accession>A0A4W2F846</accession>
<sequence length="1009" mass="109833">MIPICPVVSFTYVPSRLGEDAKMATGNYFGFTHSGAAAAAAAAQYSQQPASGVAYSHPTTVASYTVHQAPVAAHTVTAAYAPAAATVAVARPAPVAVAAAATAAAYGGYPTAHTATDYGYTQRQQEAPPPPPPATTQNYQDSYSYVRSTAPAVAYDSKQYYQQPTATAAAVAAAAQPQPSVAETYYQTAPKAGYSQGATQYTQAQQTRQVTAIKPATPSPATTTFSIYPVSSTVQPVAAAATVVPSYTQSATYSTTAVTYSGTSYSGYEAAVYSAASSYYQQQQQQQKQAAAAAAAAAATAAWTGTTFTKKAPFQNKQLKPKQPPKPPQIHYCDVCKISCAGPQVVKLHTKLGKPIPSTEPNVVSQATSSTAVSASKPTASPSSIAASNCTVNTSSIATSSVKGLTTTGNSSLNSTANTKVSAVPANMAAKKTSTPKINFVGGNKLQSTGNKTEDLKGTECVKNTPVTSVPIPEVKPDTVSEPVTPASLAALQSDVQPVGHDYVEEVRNDEGKVIRFHCKLCECSFNDPNAKEMHLKGRRHRLQYKKKVNPDLQVEVKPSIRARKIQEEKMRKQMQKEEYWRRREEEERWRMEMRRYEEDMYWRRMEEEQHHWDDRRRMPDGGYPHGPPGPLGLLGVRPGMPPQPQGPAPLRRPDSSDDRYVMTKHATIYPTEEELQAVQKIVSITERALKLVSDSLSEHEKSKSKEGDDKKEGGKDRALKGVLRVGVLAKGLLLRGDRNVNLVLLCSEKPSKTLLSRIAENLPKQLAVISPEKYDIKCAVSEAAIILNSCVEPKMQVTITLTSPIIREENMREGDVTSGMVKDPPDVLDRQKCLDALAALRHAKWFQARANGLQSCVIIIRILRDLCQRVPTWSDFPSWAMELLVEKAISSASSPQSPGDALRRVFECISSGIILKGSPGLLDPCEKDPFDTLATMTDQQREDITSSAQFALRLLAFRQIHKVLGMDPLPQMNQRFNIHNNRKRRRDSDGVDGFEAEGKKDKKDYDNF</sequence>
<feature type="region of interest" description="Disordered" evidence="10">
    <location>
        <begin position="120"/>
        <end position="139"/>
    </location>
</feature>
<dbReference type="GO" id="GO:0071011">
    <property type="term" value="C:precatalytic spliceosome"/>
    <property type="evidence" value="ECO:0007669"/>
    <property type="project" value="TreeGrafter"/>
</dbReference>
<evidence type="ECO:0000256" key="6">
    <source>
        <dbReference type="ARBA" id="ARBA00022884"/>
    </source>
</evidence>
<protein>
    <recommendedName>
        <fullName evidence="9">Zinc finger RNA-binding protein</fullName>
    </recommendedName>
</protein>
<feature type="domain" description="DZF" evidence="11">
    <location>
        <begin position="638"/>
        <end position="1008"/>
    </location>
</feature>
<feature type="region of interest" description="Disordered" evidence="10">
    <location>
        <begin position="358"/>
        <end position="386"/>
    </location>
</feature>
<evidence type="ECO:0000256" key="1">
    <source>
        <dbReference type="ARBA" id="ARBA00004123"/>
    </source>
</evidence>
<dbReference type="SMART" id="SM00451">
    <property type="entry name" value="ZnF_U1"/>
    <property type="match status" value="1"/>
</dbReference>
<feature type="region of interest" description="Disordered" evidence="10">
    <location>
        <begin position="637"/>
        <end position="658"/>
    </location>
</feature>
<reference evidence="12 13" key="1">
    <citation type="submission" date="2018-11" db="EMBL/GenBank/DDBJ databases">
        <title>Haplotype-resolved cattle genomes.</title>
        <authorList>
            <person name="Low W.Y."/>
            <person name="Tearle R."/>
            <person name="Bickhart D.M."/>
            <person name="Rosen B.D."/>
            <person name="Koren S."/>
            <person name="Rhie A."/>
            <person name="Hiendleder S."/>
            <person name="Phillippy A.M."/>
            <person name="Smith T.P.L."/>
            <person name="Williams J.L."/>
        </authorList>
    </citation>
    <scope>NUCLEOTIDE SEQUENCE [LARGE SCALE GENOMIC DNA]</scope>
</reference>